<organism evidence="1 2">
    <name type="scientific">Rhodovarius crocodyli</name>
    <dbReference type="NCBI Taxonomy" id="1979269"/>
    <lineage>
        <taxon>Bacteria</taxon>
        <taxon>Pseudomonadati</taxon>
        <taxon>Pseudomonadota</taxon>
        <taxon>Alphaproteobacteria</taxon>
        <taxon>Acetobacterales</taxon>
        <taxon>Roseomonadaceae</taxon>
        <taxon>Rhodovarius</taxon>
    </lineage>
</organism>
<reference evidence="1 2" key="1">
    <citation type="submission" date="2019-01" db="EMBL/GenBank/DDBJ databases">
        <authorList>
            <person name="Chen W.-M."/>
        </authorList>
    </citation>
    <scope>NUCLEOTIDE SEQUENCE [LARGE SCALE GENOMIC DNA]</scope>
    <source>
        <strain evidence="1 2">CCP-6</strain>
    </source>
</reference>
<keyword evidence="2" id="KW-1185">Reference proteome</keyword>
<sequence>MRHLPSISRRATLLGLSGAMLFGRTRLAVAEVPGDARLVVVILRGALDGLYAVQPYGDAALRELRAPLVLPEPGQEGGLLDLGGHFGLHPAMPKFAAMYAANQAMVLHAVAGATRSRSHFDAQDSLESGADHRLSSGWLNRALEAMPEAGRARRGLALGTDVPLLIRGSVPVGAHALRGARPPGSELLATLARLNAADPVLGPAFNEGLRARGFSAEVLGGLEPPPRGANGFAALAEAGGRLLASADGPRVAAMELGGWDTHLAQPNLLPPRLAELDNGLETLRQGLGDAWPHTAVLVVTEFGRTVRVNGTNGTDHGTGTVALLAGGAVRGGRVLANWPGLTDLFENRDLAPTRDLRAVAKALLAQHLKLPDEAVAKAFPGSEAIRPEGGLLR</sequence>
<accession>A0A437MPE3</accession>
<dbReference type="PANTHER" id="PTHR43737:SF1">
    <property type="entry name" value="DUF1501 DOMAIN-CONTAINING PROTEIN"/>
    <property type="match status" value="1"/>
</dbReference>
<dbReference type="Pfam" id="PF07394">
    <property type="entry name" value="DUF1501"/>
    <property type="match status" value="1"/>
</dbReference>
<dbReference type="InterPro" id="IPR010869">
    <property type="entry name" value="DUF1501"/>
</dbReference>
<dbReference type="RefSeq" id="WP_127786416.1">
    <property type="nucleotide sequence ID" value="NZ_SACL01000001.1"/>
</dbReference>
<proteinExistence type="predicted"/>
<comment type="caution">
    <text evidence="1">The sequence shown here is derived from an EMBL/GenBank/DDBJ whole genome shotgun (WGS) entry which is preliminary data.</text>
</comment>
<dbReference type="EMBL" id="SACL01000001">
    <property type="protein sequence ID" value="RVT99522.1"/>
    <property type="molecule type" value="Genomic_DNA"/>
</dbReference>
<gene>
    <name evidence="1" type="ORF">EOD42_05405</name>
</gene>
<dbReference type="OrthoDB" id="9779968at2"/>
<evidence type="ECO:0000313" key="1">
    <source>
        <dbReference type="EMBL" id="RVT99522.1"/>
    </source>
</evidence>
<evidence type="ECO:0000313" key="2">
    <source>
        <dbReference type="Proteomes" id="UP000282957"/>
    </source>
</evidence>
<dbReference type="PANTHER" id="PTHR43737">
    <property type="entry name" value="BLL7424 PROTEIN"/>
    <property type="match status" value="1"/>
</dbReference>
<dbReference type="Proteomes" id="UP000282957">
    <property type="component" value="Unassembled WGS sequence"/>
</dbReference>
<name>A0A437MPE3_9PROT</name>
<dbReference type="AlphaFoldDB" id="A0A437MPE3"/>
<protein>
    <submittedName>
        <fullName evidence="1">DUF1501 domain-containing protein</fullName>
    </submittedName>
</protein>